<sequence>MQALPLVTLKRQYHRKAHQITINFRYNDTLIQLLRQKTEAKWSKTHCVWYVQNNPKNLKTIFGVFRGFATVDANEIFDKRLPVKKFPKKRIRQLSDANRTLLNNFYKYLKGKRYSDSTVHTYSQLVADFVEFYNNDTIENLNNRSVEHYIETIYVKRNYAINTQRQFISAMKLFVVFYRNSKINNLELQRPKKSRKLPNVLSDIEVIRLIQVTKNLKHRMVIALIYSSGLRISELINLRVADLEIDRRQIFIKNAKGKKDRYVSLAESILPLLKNYLMTYSPKSYLIEGQDGLAYSDSSIRKFLKHSCKLANIKKLVSPHTLRHSYATHLLEQGVNLRHIQELLGHARPETTMVYTHVARKDLLDIQSPLDKVVSQLKYVDKTEDKFLLSRKN</sequence>
<keyword evidence="4" id="KW-0233">DNA recombination</keyword>
<dbReference type="Pfam" id="PF00589">
    <property type="entry name" value="Phage_integrase"/>
    <property type="match status" value="1"/>
</dbReference>
<dbReference type="PANTHER" id="PTHR30349">
    <property type="entry name" value="PHAGE INTEGRASE-RELATED"/>
    <property type="match status" value="1"/>
</dbReference>
<dbReference type="InterPro" id="IPR010998">
    <property type="entry name" value="Integrase_recombinase_N"/>
</dbReference>
<feature type="domain" description="Core-binding (CB)" evidence="7">
    <location>
        <begin position="96"/>
        <end position="179"/>
    </location>
</feature>
<reference evidence="8 9" key="1">
    <citation type="journal article" date="2015" name="Antonie Van Leeuwenhoek">
        <title>Tamlana nanhaiensis sp. nov., isolated from surface seawater collected from the South China Sea.</title>
        <authorList>
            <person name="Liu X."/>
            <person name="Lai Q."/>
            <person name="Du Y."/>
            <person name="Li G."/>
            <person name="Sun F."/>
            <person name="Shao Z."/>
        </authorList>
    </citation>
    <scope>NUCLEOTIDE SEQUENCE [LARGE SCALE GENOMIC DNA]</scope>
    <source>
        <strain evidence="8 9">FHC16</strain>
    </source>
</reference>
<comment type="similarity">
    <text evidence="1">Belongs to the 'phage' integrase family.</text>
</comment>
<comment type="caution">
    <text evidence="8">The sequence shown here is derived from an EMBL/GenBank/DDBJ whole genome shotgun (WGS) entry which is preliminary data.</text>
</comment>
<evidence type="ECO:0000313" key="9">
    <source>
        <dbReference type="Proteomes" id="UP000032361"/>
    </source>
</evidence>
<dbReference type="Gene3D" id="1.10.150.130">
    <property type="match status" value="1"/>
</dbReference>
<evidence type="ECO:0000256" key="1">
    <source>
        <dbReference type="ARBA" id="ARBA00008857"/>
    </source>
</evidence>
<dbReference type="OrthoDB" id="9801717at2"/>
<dbReference type="GO" id="GO:0006310">
    <property type="term" value="P:DNA recombination"/>
    <property type="evidence" value="ECO:0007669"/>
    <property type="project" value="UniProtKB-KW"/>
</dbReference>
<evidence type="ECO:0000259" key="6">
    <source>
        <dbReference type="PROSITE" id="PS51898"/>
    </source>
</evidence>
<dbReference type="Proteomes" id="UP000032361">
    <property type="component" value="Unassembled WGS sequence"/>
</dbReference>
<dbReference type="InterPro" id="IPR013762">
    <property type="entry name" value="Integrase-like_cat_sf"/>
</dbReference>
<dbReference type="PATRIC" id="fig|1382798.3.peg.2363"/>
<dbReference type="RefSeq" id="WP_044627741.1">
    <property type="nucleotide sequence ID" value="NZ_JTDV01000020.1"/>
</dbReference>
<name>A0A0D7VX72_9FLAO</name>
<dbReference type="STRING" id="1382798.PK35_16780"/>
<dbReference type="InterPro" id="IPR044068">
    <property type="entry name" value="CB"/>
</dbReference>
<evidence type="ECO:0000256" key="4">
    <source>
        <dbReference type="ARBA" id="ARBA00023172"/>
    </source>
</evidence>
<dbReference type="Pfam" id="PF13495">
    <property type="entry name" value="Phage_int_SAM_4"/>
    <property type="match status" value="1"/>
</dbReference>
<dbReference type="Gene3D" id="1.10.443.10">
    <property type="entry name" value="Intergrase catalytic core"/>
    <property type="match status" value="1"/>
</dbReference>
<evidence type="ECO:0000256" key="5">
    <source>
        <dbReference type="PROSITE-ProRule" id="PRU01248"/>
    </source>
</evidence>
<dbReference type="InterPro" id="IPR002104">
    <property type="entry name" value="Integrase_catalytic"/>
</dbReference>
<dbReference type="InterPro" id="IPR050090">
    <property type="entry name" value="Tyrosine_recombinase_XerCD"/>
</dbReference>
<feature type="domain" description="Tyr recombinase" evidence="6">
    <location>
        <begin position="196"/>
        <end position="368"/>
    </location>
</feature>
<evidence type="ECO:0000256" key="2">
    <source>
        <dbReference type="ARBA" id="ARBA00022908"/>
    </source>
</evidence>
<dbReference type="InterPro" id="IPR004107">
    <property type="entry name" value="Integrase_SAM-like_N"/>
</dbReference>
<keyword evidence="9" id="KW-1185">Reference proteome</keyword>
<gene>
    <name evidence="8" type="ORF">PK35_16780</name>
</gene>
<dbReference type="AlphaFoldDB" id="A0A0D7VX72"/>
<proteinExistence type="inferred from homology"/>
<keyword evidence="3 5" id="KW-0238">DNA-binding</keyword>
<dbReference type="EMBL" id="JTDV01000020">
    <property type="protein sequence ID" value="KJD31043.1"/>
    <property type="molecule type" value="Genomic_DNA"/>
</dbReference>
<accession>A0A0D7VX72</accession>
<evidence type="ECO:0000313" key="8">
    <source>
        <dbReference type="EMBL" id="KJD31043.1"/>
    </source>
</evidence>
<dbReference type="GO" id="GO:0015074">
    <property type="term" value="P:DNA integration"/>
    <property type="evidence" value="ECO:0007669"/>
    <property type="project" value="UniProtKB-KW"/>
</dbReference>
<dbReference type="InterPro" id="IPR011010">
    <property type="entry name" value="DNA_brk_join_enz"/>
</dbReference>
<organism evidence="8 9">
    <name type="scientific">Neotamlana nanhaiensis</name>
    <dbReference type="NCBI Taxonomy" id="1382798"/>
    <lineage>
        <taxon>Bacteria</taxon>
        <taxon>Pseudomonadati</taxon>
        <taxon>Bacteroidota</taxon>
        <taxon>Flavobacteriia</taxon>
        <taxon>Flavobacteriales</taxon>
        <taxon>Flavobacteriaceae</taxon>
        <taxon>Neotamlana</taxon>
    </lineage>
</organism>
<keyword evidence="2" id="KW-0229">DNA integration</keyword>
<dbReference type="GO" id="GO:0003677">
    <property type="term" value="F:DNA binding"/>
    <property type="evidence" value="ECO:0007669"/>
    <property type="project" value="UniProtKB-UniRule"/>
</dbReference>
<dbReference type="PROSITE" id="PS51898">
    <property type="entry name" value="TYR_RECOMBINASE"/>
    <property type="match status" value="1"/>
</dbReference>
<evidence type="ECO:0000256" key="3">
    <source>
        <dbReference type="ARBA" id="ARBA00023125"/>
    </source>
</evidence>
<evidence type="ECO:0000259" key="7">
    <source>
        <dbReference type="PROSITE" id="PS51900"/>
    </source>
</evidence>
<dbReference type="PROSITE" id="PS51900">
    <property type="entry name" value="CB"/>
    <property type="match status" value="1"/>
</dbReference>
<protein>
    <submittedName>
        <fullName evidence="8">Integrase</fullName>
    </submittedName>
</protein>
<dbReference type="SUPFAM" id="SSF56349">
    <property type="entry name" value="DNA breaking-rejoining enzymes"/>
    <property type="match status" value="1"/>
</dbReference>
<dbReference type="PANTHER" id="PTHR30349:SF64">
    <property type="entry name" value="PROPHAGE INTEGRASE INTD-RELATED"/>
    <property type="match status" value="1"/>
</dbReference>